<feature type="region of interest" description="Disordered" evidence="5">
    <location>
        <begin position="207"/>
        <end position="267"/>
    </location>
</feature>
<evidence type="ECO:0000313" key="7">
    <source>
        <dbReference type="EMBL" id="KYO27242.1"/>
    </source>
</evidence>
<keyword evidence="3" id="KW-0378">Hydrolase</keyword>
<accession>A0A151MRU6</accession>
<dbReference type="EMBL" id="AKHW03005250">
    <property type="protein sequence ID" value="KYO27242.1"/>
    <property type="molecule type" value="Genomic_DNA"/>
</dbReference>
<comment type="similarity">
    <text evidence="1">Belongs to the peptidase C48 family.</text>
</comment>
<dbReference type="GO" id="GO:0016926">
    <property type="term" value="P:protein desumoylation"/>
    <property type="evidence" value="ECO:0007669"/>
    <property type="project" value="TreeGrafter"/>
</dbReference>
<evidence type="ECO:0000256" key="5">
    <source>
        <dbReference type="SAM" id="MobiDB-lite"/>
    </source>
</evidence>
<dbReference type="GO" id="GO:0005634">
    <property type="term" value="C:nucleus"/>
    <property type="evidence" value="ECO:0007669"/>
    <property type="project" value="TreeGrafter"/>
</dbReference>
<dbReference type="PANTHER" id="PTHR12606">
    <property type="entry name" value="SENTRIN/SUMO-SPECIFIC PROTEASE"/>
    <property type="match status" value="1"/>
</dbReference>
<feature type="compositionally biased region" description="Polar residues" evidence="5">
    <location>
        <begin position="473"/>
        <end position="484"/>
    </location>
</feature>
<gene>
    <name evidence="7" type="ORF">Y1Q_0011192</name>
</gene>
<evidence type="ECO:0000256" key="1">
    <source>
        <dbReference type="ARBA" id="ARBA00005234"/>
    </source>
</evidence>
<keyword evidence="4" id="KW-0788">Thiol protease</keyword>
<protein>
    <recommendedName>
        <fullName evidence="6">Ubiquitin-like protease family profile domain-containing protein</fullName>
    </recommendedName>
</protein>
<dbReference type="Gene3D" id="3.40.395.10">
    <property type="entry name" value="Adenoviral Proteinase, Chain A"/>
    <property type="match status" value="1"/>
</dbReference>
<feature type="domain" description="Ubiquitin-like protease family profile" evidence="6">
    <location>
        <begin position="729"/>
        <end position="870"/>
    </location>
</feature>
<dbReference type="GO" id="GO:0016929">
    <property type="term" value="F:deSUMOylase activity"/>
    <property type="evidence" value="ECO:0007669"/>
    <property type="project" value="TreeGrafter"/>
</dbReference>
<feature type="region of interest" description="Disordered" evidence="5">
    <location>
        <begin position="1"/>
        <end position="89"/>
    </location>
</feature>
<dbReference type="InterPro" id="IPR038765">
    <property type="entry name" value="Papain-like_cys_pep_sf"/>
</dbReference>
<comment type="caution">
    <text evidence="7">The sequence shown here is derived from an EMBL/GenBank/DDBJ whole genome shotgun (WGS) entry which is preliminary data.</text>
</comment>
<dbReference type="SUPFAM" id="SSF54001">
    <property type="entry name" value="Cysteine proteinases"/>
    <property type="match status" value="1"/>
</dbReference>
<dbReference type="PROSITE" id="PS50600">
    <property type="entry name" value="ULP_PROTEASE"/>
    <property type="match status" value="1"/>
</dbReference>
<sequence length="900" mass="98729">MSQSLFRSIGSKKTVKRRCPDLTIHMSMSVEDPEEAQAKRRRIDQGAWHLGEAVDGVAAQGEHPSQLPGSDGQTSVSDGAPRAESADETLSATADLLPESLSGSAPELEMLQLEKRIPRETSVCRNQKTAVTSCPAVPCLGDICSELGPEELPGWEPGVSKAIASEAKGMSWPCSTAEEGAEGQERGEYKPPLEFLKEQSSRNHPTTIAASQDNTQACSRKPFGDDSHGDKRKPIAVVHTFPIWRTGSGGPETESLLASGGKDASRGQRIRRTLDEPGSTVQKTSRGRHAETDVLEEGLIWSCLASASAGRPPALEVEEQIRPSSDKTVKYFPQRTEDVPREEREKYRLSLVFLQQKHARNQSTATAGNHCNTQASSRELLKASGHGEGPICGVGVPPFVTRRIGSRGPETETLLGPGGKGASRDRSPLRPSPERGMTAGQTHRGGIPRAEREKYMLPLIFLKRKHARNQSDAISGNHFNTQALSREPFRAGSHGEGPGEGAGVPPLATLRTGSRGPEAEVGSGGKRARREWSPCRSAAGPGMTAGQTNRGGFPREEKEKYKLPLIFLKRKHARNQSTAIAGNHCNPQACSKELLSTGDCREEHHRGVGLFPFVPRRAGSRSPETEIPLRSGGKGASSTSPEPGMTVGQTARGQRSAEIDVLAEVSAGSGLAPAASCRPSALEVEEEKCLILEMKGEHLPQLSEDMERKIMKALGHGHQDEILSSAFNLKITRQDMQTLRNRHWLNDEVINFYMNLLVERNKKKGFPALHAFSTFFYPQLTSGGYQGVHWGLAVIDVRRKTIKYFDSLGQDGHRICKSLCQYLLEESKTKRNIEISPSEWTLYCMKSHEIPQQLNGSDCGVFTCKYADYISRDKPITFTQHQMSYFRRKMVWEILHQQLL</sequence>
<evidence type="ECO:0000259" key="6">
    <source>
        <dbReference type="PROSITE" id="PS50600"/>
    </source>
</evidence>
<evidence type="ECO:0000256" key="2">
    <source>
        <dbReference type="ARBA" id="ARBA00022670"/>
    </source>
</evidence>
<dbReference type="InterPro" id="IPR003653">
    <property type="entry name" value="Peptidase_C48_C"/>
</dbReference>
<feature type="compositionally biased region" description="Polar residues" evidence="5">
    <location>
        <begin position="207"/>
        <end position="218"/>
    </location>
</feature>
<name>A0A151MRU6_ALLMI</name>
<proteinExistence type="inferred from homology"/>
<organism evidence="7 8">
    <name type="scientific">Alligator mississippiensis</name>
    <name type="common">American alligator</name>
    <dbReference type="NCBI Taxonomy" id="8496"/>
    <lineage>
        <taxon>Eukaryota</taxon>
        <taxon>Metazoa</taxon>
        <taxon>Chordata</taxon>
        <taxon>Craniata</taxon>
        <taxon>Vertebrata</taxon>
        <taxon>Euteleostomi</taxon>
        <taxon>Archelosauria</taxon>
        <taxon>Archosauria</taxon>
        <taxon>Crocodylia</taxon>
        <taxon>Alligatoridae</taxon>
        <taxon>Alligatorinae</taxon>
        <taxon>Alligator</taxon>
    </lineage>
</organism>
<reference evidence="7 8" key="1">
    <citation type="journal article" date="2012" name="Genome Biol.">
        <title>Sequencing three crocodilian genomes to illuminate the evolution of archosaurs and amniotes.</title>
        <authorList>
            <person name="St John J.A."/>
            <person name="Braun E.L."/>
            <person name="Isberg S.R."/>
            <person name="Miles L.G."/>
            <person name="Chong A.Y."/>
            <person name="Gongora J."/>
            <person name="Dalzell P."/>
            <person name="Moran C."/>
            <person name="Bed'hom B."/>
            <person name="Abzhanov A."/>
            <person name="Burgess S.C."/>
            <person name="Cooksey A.M."/>
            <person name="Castoe T.A."/>
            <person name="Crawford N.G."/>
            <person name="Densmore L.D."/>
            <person name="Drew J.C."/>
            <person name="Edwards S.V."/>
            <person name="Faircloth B.C."/>
            <person name="Fujita M.K."/>
            <person name="Greenwold M.J."/>
            <person name="Hoffmann F.G."/>
            <person name="Howard J.M."/>
            <person name="Iguchi T."/>
            <person name="Janes D.E."/>
            <person name="Khan S.Y."/>
            <person name="Kohno S."/>
            <person name="de Koning A.J."/>
            <person name="Lance S.L."/>
            <person name="McCarthy F.M."/>
            <person name="McCormack J.E."/>
            <person name="Merchant M.E."/>
            <person name="Peterson D.G."/>
            <person name="Pollock D.D."/>
            <person name="Pourmand N."/>
            <person name="Raney B.J."/>
            <person name="Roessler K.A."/>
            <person name="Sanford J.R."/>
            <person name="Sawyer R.H."/>
            <person name="Schmidt C.J."/>
            <person name="Triplett E.W."/>
            <person name="Tuberville T.D."/>
            <person name="Venegas-Anaya M."/>
            <person name="Howard J.T."/>
            <person name="Jarvis E.D."/>
            <person name="Guillette L.J.Jr."/>
            <person name="Glenn T.C."/>
            <person name="Green R.E."/>
            <person name="Ray D.A."/>
        </authorList>
    </citation>
    <scope>NUCLEOTIDE SEQUENCE [LARGE SCALE GENOMIC DNA]</scope>
    <source>
        <strain evidence="7">KSC_2009_1</strain>
    </source>
</reference>
<evidence type="ECO:0000256" key="3">
    <source>
        <dbReference type="ARBA" id="ARBA00022801"/>
    </source>
</evidence>
<feature type="compositionally biased region" description="Polar residues" evidence="5">
    <location>
        <begin position="67"/>
        <end position="77"/>
    </location>
</feature>
<dbReference type="Proteomes" id="UP000050525">
    <property type="component" value="Unassembled WGS sequence"/>
</dbReference>
<feature type="compositionally biased region" description="Polar residues" evidence="5">
    <location>
        <begin position="636"/>
        <end position="653"/>
    </location>
</feature>
<evidence type="ECO:0000256" key="4">
    <source>
        <dbReference type="ARBA" id="ARBA00022807"/>
    </source>
</evidence>
<dbReference type="Pfam" id="PF02902">
    <property type="entry name" value="Peptidase_C48"/>
    <property type="match status" value="1"/>
</dbReference>
<feature type="compositionally biased region" description="Basic and acidic residues" evidence="5">
    <location>
        <begin position="222"/>
        <end position="233"/>
    </location>
</feature>
<feature type="region of interest" description="Disordered" evidence="5">
    <location>
        <begin position="614"/>
        <end position="655"/>
    </location>
</feature>
<feature type="region of interest" description="Disordered" evidence="5">
    <location>
        <begin position="403"/>
        <end position="451"/>
    </location>
</feature>
<keyword evidence="8" id="KW-1185">Reference proteome</keyword>
<dbReference type="PANTHER" id="PTHR12606:SF11">
    <property type="entry name" value="SENTRIN-SPECIFIC PROTEASE 2"/>
    <property type="match status" value="1"/>
</dbReference>
<feature type="region of interest" description="Disordered" evidence="5">
    <location>
        <begin position="473"/>
        <end position="557"/>
    </location>
</feature>
<keyword evidence="2" id="KW-0645">Protease</keyword>
<dbReference type="GO" id="GO:0006508">
    <property type="term" value="P:proteolysis"/>
    <property type="evidence" value="ECO:0007669"/>
    <property type="project" value="UniProtKB-KW"/>
</dbReference>
<dbReference type="AlphaFoldDB" id="A0A151MRU6"/>
<evidence type="ECO:0000313" key="8">
    <source>
        <dbReference type="Proteomes" id="UP000050525"/>
    </source>
</evidence>